<dbReference type="Gene3D" id="3.30.565.10">
    <property type="entry name" value="Histidine kinase-like ATPase, C-terminal domain"/>
    <property type="match status" value="1"/>
</dbReference>
<evidence type="ECO:0000256" key="10">
    <source>
        <dbReference type="ARBA" id="ARBA00023136"/>
    </source>
</evidence>
<dbReference type="PROSITE" id="PS50112">
    <property type="entry name" value="PAS"/>
    <property type="match status" value="1"/>
</dbReference>
<dbReference type="InterPro" id="IPR043150">
    <property type="entry name" value="Phytochrome_PHY_sf"/>
</dbReference>
<dbReference type="EC" id="2.7.13.3" evidence="3"/>
<organism evidence="15 16">
    <name type="scientific">Neolewinella xylanilytica</name>
    <dbReference type="NCBI Taxonomy" id="1514080"/>
    <lineage>
        <taxon>Bacteria</taxon>
        <taxon>Pseudomonadati</taxon>
        <taxon>Bacteroidota</taxon>
        <taxon>Saprospiria</taxon>
        <taxon>Saprospirales</taxon>
        <taxon>Lewinellaceae</taxon>
        <taxon>Neolewinella</taxon>
    </lineage>
</organism>
<dbReference type="GO" id="GO:0006355">
    <property type="term" value="P:regulation of DNA-templated transcription"/>
    <property type="evidence" value="ECO:0007669"/>
    <property type="project" value="InterPro"/>
</dbReference>
<dbReference type="PANTHER" id="PTHR42878:SF15">
    <property type="entry name" value="BACTERIOPHYTOCHROME"/>
    <property type="match status" value="1"/>
</dbReference>
<dbReference type="GO" id="GO:0000155">
    <property type="term" value="F:phosphorelay sensor kinase activity"/>
    <property type="evidence" value="ECO:0007669"/>
    <property type="project" value="InterPro"/>
</dbReference>
<dbReference type="Pfam" id="PF00512">
    <property type="entry name" value="HisKA"/>
    <property type="match status" value="1"/>
</dbReference>
<evidence type="ECO:0000256" key="7">
    <source>
        <dbReference type="ARBA" id="ARBA00022679"/>
    </source>
</evidence>
<keyword evidence="5" id="KW-0597">Phosphoprotein</keyword>
<keyword evidence="11" id="KW-0675">Receptor</keyword>
<dbReference type="SUPFAM" id="SSF47384">
    <property type="entry name" value="Homodimeric domain of signal transducing histidine kinase"/>
    <property type="match status" value="1"/>
</dbReference>
<dbReference type="CDD" id="cd00082">
    <property type="entry name" value="HisKA"/>
    <property type="match status" value="1"/>
</dbReference>
<keyword evidence="6" id="KW-0716">Sensory transduction</keyword>
<accession>A0A2S6I929</accession>
<comment type="similarity">
    <text evidence="2">In the N-terminal section; belongs to the phytochrome family.</text>
</comment>
<dbReference type="InterPro" id="IPR035965">
    <property type="entry name" value="PAS-like_dom_sf"/>
</dbReference>
<evidence type="ECO:0000256" key="2">
    <source>
        <dbReference type="ARBA" id="ARBA00006402"/>
    </source>
</evidence>
<dbReference type="SUPFAM" id="SSF55781">
    <property type="entry name" value="GAF domain-like"/>
    <property type="match status" value="2"/>
</dbReference>
<name>A0A2S6I929_9BACT</name>
<dbReference type="InterPro" id="IPR016132">
    <property type="entry name" value="Phyto_chromo_attachment"/>
</dbReference>
<dbReference type="EMBL" id="PTJC01000005">
    <property type="protein sequence ID" value="PPK88007.1"/>
    <property type="molecule type" value="Genomic_DNA"/>
</dbReference>
<dbReference type="SMART" id="SM00387">
    <property type="entry name" value="HATPase_c"/>
    <property type="match status" value="1"/>
</dbReference>
<dbReference type="InterPro" id="IPR003018">
    <property type="entry name" value="GAF"/>
</dbReference>
<evidence type="ECO:0000256" key="4">
    <source>
        <dbReference type="ARBA" id="ARBA00022543"/>
    </source>
</evidence>
<dbReference type="Pfam" id="PF08446">
    <property type="entry name" value="PAS_2"/>
    <property type="match status" value="1"/>
</dbReference>
<protein>
    <recommendedName>
        <fullName evidence="3">histidine kinase</fullName>
        <ecNumber evidence="3">2.7.13.3</ecNumber>
    </recommendedName>
</protein>
<dbReference type="GO" id="GO:0000156">
    <property type="term" value="F:phosphorelay response regulator activity"/>
    <property type="evidence" value="ECO:0007669"/>
    <property type="project" value="TreeGrafter"/>
</dbReference>
<dbReference type="InterPro" id="IPR005467">
    <property type="entry name" value="His_kinase_dom"/>
</dbReference>
<dbReference type="Pfam" id="PF02518">
    <property type="entry name" value="HATPase_c"/>
    <property type="match status" value="1"/>
</dbReference>
<dbReference type="InterPro" id="IPR004358">
    <property type="entry name" value="Sig_transdc_His_kin-like_C"/>
</dbReference>
<dbReference type="GO" id="GO:0016020">
    <property type="term" value="C:membrane"/>
    <property type="evidence" value="ECO:0007669"/>
    <property type="project" value="UniProtKB-SubCell"/>
</dbReference>
<comment type="caution">
    <text evidence="15">The sequence shown here is derived from an EMBL/GenBank/DDBJ whole genome shotgun (WGS) entry which is preliminary data.</text>
</comment>
<dbReference type="Pfam" id="PF00360">
    <property type="entry name" value="PHY"/>
    <property type="match status" value="1"/>
</dbReference>
<dbReference type="Pfam" id="PF01590">
    <property type="entry name" value="GAF"/>
    <property type="match status" value="1"/>
</dbReference>
<dbReference type="RefSeq" id="WP_170067574.1">
    <property type="nucleotide sequence ID" value="NZ_PTJC01000005.1"/>
</dbReference>
<evidence type="ECO:0000256" key="9">
    <source>
        <dbReference type="ARBA" id="ARBA00022991"/>
    </source>
</evidence>
<evidence type="ECO:0000256" key="5">
    <source>
        <dbReference type="ARBA" id="ARBA00022553"/>
    </source>
</evidence>
<dbReference type="InterPro" id="IPR003594">
    <property type="entry name" value="HATPase_dom"/>
</dbReference>
<dbReference type="GO" id="GO:0009881">
    <property type="term" value="F:photoreceptor activity"/>
    <property type="evidence" value="ECO:0007669"/>
    <property type="project" value="UniProtKB-KW"/>
</dbReference>
<feature type="domain" description="PAS" evidence="14">
    <location>
        <begin position="1"/>
        <end position="68"/>
    </location>
</feature>
<evidence type="ECO:0000313" key="15">
    <source>
        <dbReference type="EMBL" id="PPK88007.1"/>
    </source>
</evidence>
<feature type="domain" description="Phytochrome chromophore attachment site" evidence="12">
    <location>
        <begin position="125"/>
        <end position="285"/>
    </location>
</feature>
<dbReference type="GO" id="GO:0009584">
    <property type="term" value="P:detection of visible light"/>
    <property type="evidence" value="ECO:0007669"/>
    <property type="project" value="InterPro"/>
</dbReference>
<dbReference type="InterPro" id="IPR050351">
    <property type="entry name" value="BphY/WalK/GraS-like"/>
</dbReference>
<dbReference type="InterPro" id="IPR029016">
    <property type="entry name" value="GAF-like_dom_sf"/>
</dbReference>
<proteinExistence type="inferred from homology"/>
<evidence type="ECO:0000256" key="6">
    <source>
        <dbReference type="ARBA" id="ARBA00022606"/>
    </source>
</evidence>
<evidence type="ECO:0000259" key="13">
    <source>
        <dbReference type="PROSITE" id="PS50109"/>
    </source>
</evidence>
<dbReference type="Proteomes" id="UP000237662">
    <property type="component" value="Unassembled WGS sequence"/>
</dbReference>
<dbReference type="InterPro" id="IPR036097">
    <property type="entry name" value="HisK_dim/P_sf"/>
</dbReference>
<keyword evidence="7" id="KW-0808">Transferase</keyword>
<keyword evidence="10" id="KW-0472">Membrane</keyword>
<comment type="catalytic activity">
    <reaction evidence="1">
        <text>ATP + protein L-histidine = ADP + protein N-phospho-L-histidine.</text>
        <dbReference type="EC" id="2.7.13.3"/>
    </reaction>
</comment>
<dbReference type="PRINTS" id="PR00344">
    <property type="entry name" value="BCTRLSENSOR"/>
</dbReference>
<dbReference type="GO" id="GO:0007234">
    <property type="term" value="P:osmosensory signaling via phosphorelay pathway"/>
    <property type="evidence" value="ECO:0007669"/>
    <property type="project" value="TreeGrafter"/>
</dbReference>
<keyword evidence="9" id="KW-0157">Chromophore</keyword>
<keyword evidence="4" id="KW-0600">Photoreceptor protein</keyword>
<dbReference type="InterPro" id="IPR013515">
    <property type="entry name" value="Phytochrome_cen-reg"/>
</dbReference>
<gene>
    <name evidence="15" type="ORF">CLV84_0970</name>
</gene>
<dbReference type="InterPro" id="IPR013654">
    <property type="entry name" value="PAS_2"/>
</dbReference>
<evidence type="ECO:0000256" key="8">
    <source>
        <dbReference type="ARBA" id="ARBA00022777"/>
    </source>
</evidence>
<sequence length="723" mass="80846">MSETLSIQAYAYVIVVDDAGSITAVTKNVETIVGASAETLIGQPATVLFSPSTLGAARHMIKQLEIAEIQLTEREPVDWDHKQVIAHHTDNLLVLEVEPRTRMEIDFPHGAALREINQAIIRATSTSELLQGVCSRIATYLKYDRVVIYHLEHDGSGVITEEYNNGVLPSINGLRYRQQDFPLEAHHLYRLESVHSYPFGNHAETTFVGDATEAAGMIRHCLGSRKVFDTIIRFVEEASLQGYLGIALWQDDELWGMIFGHAKQPVYLDHQLRNFAHLIGNLTSQALAYRAFNVAHRQLLATELIRTQVRENLATAPSLLAGLQRSDPSIMDLMPDTSGAAILLDGDLVTIGLTPPESTVRELLDWAKSQVASNDVFNTDHLASLVPTASDLTATAAGFLAIPLNIRCTEWIAWFRGEIAQKVIYGSRQNEGAEAGGKRFESTTEIRRGYSLPWSDENQDTARDLQHYIRDVIMERYGQLTRINHRLQVAYEELESFSYTVSHDLRAPLRGIDGFAEILMEDFGPQIDAEGQALIQVIQNNAARMNQFITDILELSRIGRVTLQVTVCDVAKMVRTAKKELENQFAFPLEIRIQKGLPPLRGDRRLLTMVFRHLLSNAFKYSAGQTEPIVEVGYRPANEYGDGEYFVRDNGIGIDKAHQERVFGMFNRLVTKEDYAGNGVGLAISRRILSRHNGEIRIESEAGRGATFLFNTDPNLSDASKLF</sequence>
<dbReference type="Gene3D" id="1.10.287.130">
    <property type="match status" value="1"/>
</dbReference>
<evidence type="ECO:0000256" key="1">
    <source>
        <dbReference type="ARBA" id="ARBA00000085"/>
    </source>
</evidence>
<dbReference type="SUPFAM" id="SSF55874">
    <property type="entry name" value="ATPase domain of HSP90 chaperone/DNA topoisomerase II/histidine kinase"/>
    <property type="match status" value="1"/>
</dbReference>
<evidence type="ECO:0000256" key="3">
    <source>
        <dbReference type="ARBA" id="ARBA00012438"/>
    </source>
</evidence>
<dbReference type="PROSITE" id="PS50046">
    <property type="entry name" value="PHYTOCHROME_2"/>
    <property type="match status" value="1"/>
</dbReference>
<dbReference type="PROSITE" id="PS50109">
    <property type="entry name" value="HIS_KIN"/>
    <property type="match status" value="1"/>
</dbReference>
<dbReference type="SMART" id="SM00065">
    <property type="entry name" value="GAF"/>
    <property type="match status" value="1"/>
</dbReference>
<dbReference type="SUPFAM" id="SSF55785">
    <property type="entry name" value="PYP-like sensor domain (PAS domain)"/>
    <property type="match status" value="1"/>
</dbReference>
<feature type="domain" description="Histidine kinase" evidence="13">
    <location>
        <begin position="500"/>
        <end position="716"/>
    </location>
</feature>
<keyword evidence="16" id="KW-1185">Reference proteome</keyword>
<dbReference type="Gene3D" id="3.30.450.20">
    <property type="entry name" value="PAS domain"/>
    <property type="match status" value="1"/>
</dbReference>
<reference evidence="15 16" key="1">
    <citation type="submission" date="2018-02" db="EMBL/GenBank/DDBJ databases">
        <title>Genomic Encyclopedia of Archaeal and Bacterial Type Strains, Phase II (KMG-II): from individual species to whole genera.</title>
        <authorList>
            <person name="Goeker M."/>
        </authorList>
    </citation>
    <scope>NUCLEOTIDE SEQUENCE [LARGE SCALE GENOMIC DNA]</scope>
    <source>
        <strain evidence="15 16">DSM 29526</strain>
    </source>
</reference>
<evidence type="ECO:0000313" key="16">
    <source>
        <dbReference type="Proteomes" id="UP000237662"/>
    </source>
</evidence>
<dbReference type="GO" id="GO:0030295">
    <property type="term" value="F:protein kinase activator activity"/>
    <property type="evidence" value="ECO:0007669"/>
    <property type="project" value="TreeGrafter"/>
</dbReference>
<dbReference type="InterPro" id="IPR036890">
    <property type="entry name" value="HATPase_C_sf"/>
</dbReference>
<dbReference type="InterPro" id="IPR000014">
    <property type="entry name" value="PAS"/>
</dbReference>
<dbReference type="PANTHER" id="PTHR42878">
    <property type="entry name" value="TWO-COMPONENT HISTIDINE KINASE"/>
    <property type="match status" value="1"/>
</dbReference>
<dbReference type="InterPro" id="IPR003661">
    <property type="entry name" value="HisK_dim/P_dom"/>
</dbReference>
<keyword evidence="8 15" id="KW-0418">Kinase</keyword>
<evidence type="ECO:0000256" key="11">
    <source>
        <dbReference type="ARBA" id="ARBA00023170"/>
    </source>
</evidence>
<dbReference type="Gene3D" id="3.30.450.270">
    <property type="match status" value="1"/>
</dbReference>
<dbReference type="AlphaFoldDB" id="A0A2S6I929"/>
<dbReference type="Gene3D" id="3.30.450.40">
    <property type="match status" value="1"/>
</dbReference>
<evidence type="ECO:0000259" key="14">
    <source>
        <dbReference type="PROSITE" id="PS50112"/>
    </source>
</evidence>
<dbReference type="SMART" id="SM00388">
    <property type="entry name" value="HisKA"/>
    <property type="match status" value="1"/>
</dbReference>
<evidence type="ECO:0000259" key="12">
    <source>
        <dbReference type="PROSITE" id="PS50046"/>
    </source>
</evidence>